<dbReference type="InterPro" id="IPR005349">
    <property type="entry name" value="TMEM14"/>
</dbReference>
<dbReference type="AlphaFoldDB" id="Q4RWW6"/>
<evidence type="ECO:0000256" key="5">
    <source>
        <dbReference type="ARBA" id="ARBA00023133"/>
    </source>
</evidence>
<evidence type="ECO:0000256" key="9">
    <source>
        <dbReference type="SAM" id="MobiDB-lite"/>
    </source>
</evidence>
<dbReference type="GO" id="GO:0006783">
    <property type="term" value="P:heme biosynthetic process"/>
    <property type="evidence" value="ECO:0007669"/>
    <property type="project" value="UniProtKB-KW"/>
</dbReference>
<evidence type="ECO:0000313" key="11">
    <source>
        <dbReference type="EMBL" id="CAG07116.1"/>
    </source>
</evidence>
<comment type="function">
    <text evidence="7">Required for normal heme biosynthesis.</text>
</comment>
<proteinExistence type="inferred from homology"/>
<comment type="subcellular location">
    <subcellularLocation>
        <location evidence="1">Membrane</location>
        <topology evidence="1">Multi-pass membrane protein</topology>
    </subcellularLocation>
</comment>
<dbReference type="GO" id="GO:0031966">
    <property type="term" value="C:mitochondrial membrane"/>
    <property type="evidence" value="ECO:0007669"/>
    <property type="project" value="TreeGrafter"/>
</dbReference>
<dbReference type="KEGG" id="tng:GSTEN00027663G001"/>
<evidence type="ECO:0000256" key="4">
    <source>
        <dbReference type="ARBA" id="ARBA00022989"/>
    </source>
</evidence>
<reference evidence="11" key="1">
    <citation type="journal article" date="2004" name="Nature">
        <title>Genome duplication in the teleost fish Tetraodon nigroviridis reveals the early vertebrate proto-karyotype.</title>
        <authorList>
            <person name="Jaillon O."/>
            <person name="Aury J.-M."/>
            <person name="Brunet F."/>
            <person name="Petit J.-L."/>
            <person name="Stange-Thomann N."/>
            <person name="Mauceli E."/>
            <person name="Bouneau L."/>
            <person name="Fischer C."/>
            <person name="Ozouf-Costaz C."/>
            <person name="Bernot A."/>
            <person name="Nicaud S."/>
            <person name="Jaffe D."/>
            <person name="Fisher S."/>
            <person name="Lutfalla G."/>
            <person name="Dossat C."/>
            <person name="Segurens B."/>
            <person name="Dasilva C."/>
            <person name="Salanoubat M."/>
            <person name="Levy M."/>
            <person name="Boudet N."/>
            <person name="Castellano S."/>
            <person name="Anthouard V."/>
            <person name="Jubin C."/>
            <person name="Castelli V."/>
            <person name="Katinka M."/>
            <person name="Vacherie B."/>
            <person name="Biemont C."/>
            <person name="Skalli Z."/>
            <person name="Cattolico L."/>
            <person name="Poulain J."/>
            <person name="De Berardinis V."/>
            <person name="Cruaud C."/>
            <person name="Duprat S."/>
            <person name="Brottier P."/>
            <person name="Coutanceau J.-P."/>
            <person name="Gouzy J."/>
            <person name="Parra G."/>
            <person name="Lardier G."/>
            <person name="Chapple C."/>
            <person name="McKernan K.J."/>
            <person name="McEwan P."/>
            <person name="Bosak S."/>
            <person name="Kellis M."/>
            <person name="Volff J.-N."/>
            <person name="Guigo R."/>
            <person name="Zody M.C."/>
            <person name="Mesirov J."/>
            <person name="Lindblad-Toh K."/>
            <person name="Birren B."/>
            <person name="Nusbaum C."/>
            <person name="Kahn D."/>
            <person name="Robinson-Rechavi M."/>
            <person name="Laudet V."/>
            <person name="Schachter V."/>
            <person name="Quetier F."/>
            <person name="Saurin W."/>
            <person name="Scarpelli C."/>
            <person name="Wincker P."/>
            <person name="Lander E.S."/>
            <person name="Weissenbach J."/>
            <person name="Roest Crollius H."/>
        </authorList>
    </citation>
    <scope>NUCLEOTIDE SEQUENCE [LARGE SCALE GENOMIC DNA]</scope>
</reference>
<protein>
    <recommendedName>
        <fullName evidence="8">Transmembrane protein 14C</fullName>
    </recommendedName>
</protein>
<dbReference type="Pfam" id="PF03647">
    <property type="entry name" value="Tmemb_14"/>
    <property type="match status" value="1"/>
</dbReference>
<dbReference type="PANTHER" id="PTHR12668">
    <property type="entry name" value="TRANSMEMBRANE PROTEIN 14, 15"/>
    <property type="match status" value="1"/>
</dbReference>
<organism evidence="11">
    <name type="scientific">Tetraodon nigroviridis</name>
    <name type="common">Spotted green pufferfish</name>
    <name type="synonym">Chelonodon nigroviridis</name>
    <dbReference type="NCBI Taxonomy" id="99883"/>
    <lineage>
        <taxon>Eukaryota</taxon>
        <taxon>Metazoa</taxon>
        <taxon>Chordata</taxon>
        <taxon>Craniata</taxon>
        <taxon>Vertebrata</taxon>
        <taxon>Euteleostomi</taxon>
        <taxon>Actinopterygii</taxon>
        <taxon>Neopterygii</taxon>
        <taxon>Teleostei</taxon>
        <taxon>Neoteleostei</taxon>
        <taxon>Acanthomorphata</taxon>
        <taxon>Eupercaria</taxon>
        <taxon>Tetraodontiformes</taxon>
        <taxon>Tetradontoidea</taxon>
        <taxon>Tetraodontidae</taxon>
        <taxon>Tetraodon</taxon>
    </lineage>
</organism>
<keyword evidence="4 10" id="KW-1133">Transmembrane helix</keyword>
<evidence type="ECO:0000256" key="7">
    <source>
        <dbReference type="ARBA" id="ARBA00037428"/>
    </source>
</evidence>
<reference evidence="11" key="2">
    <citation type="submission" date="2004-02" db="EMBL/GenBank/DDBJ databases">
        <authorList>
            <consortium name="Genoscope"/>
            <consortium name="Whitehead Institute Centre for Genome Research"/>
        </authorList>
    </citation>
    <scope>NUCLEOTIDE SEQUENCE</scope>
</reference>
<evidence type="ECO:0000256" key="2">
    <source>
        <dbReference type="ARBA" id="ARBA00007590"/>
    </source>
</evidence>
<feature type="region of interest" description="Disordered" evidence="9">
    <location>
        <begin position="108"/>
        <end position="227"/>
    </location>
</feature>
<evidence type="ECO:0000256" key="1">
    <source>
        <dbReference type="ARBA" id="ARBA00004141"/>
    </source>
</evidence>
<evidence type="ECO:0000256" key="6">
    <source>
        <dbReference type="ARBA" id="ARBA00023136"/>
    </source>
</evidence>
<comment type="similarity">
    <text evidence="2">Belongs to the TMEM14 family.</text>
</comment>
<evidence type="ECO:0000256" key="10">
    <source>
        <dbReference type="SAM" id="Phobius"/>
    </source>
</evidence>
<dbReference type="Gene3D" id="1.10.10.1740">
    <property type="entry name" value="Transmembrane protein 14-like"/>
    <property type="match status" value="1"/>
</dbReference>
<feature type="compositionally biased region" description="Basic residues" evidence="9">
    <location>
        <begin position="156"/>
        <end position="182"/>
    </location>
</feature>
<dbReference type="EMBL" id="CAAE01014981">
    <property type="protein sequence ID" value="CAG07116.1"/>
    <property type="molecule type" value="Genomic_DNA"/>
</dbReference>
<keyword evidence="5" id="KW-0350">Heme biosynthesis</keyword>
<dbReference type="InterPro" id="IPR044890">
    <property type="entry name" value="TMEM14_sf"/>
</dbReference>
<dbReference type="GO" id="GO:0070453">
    <property type="term" value="P:regulation of heme biosynthetic process"/>
    <property type="evidence" value="ECO:0007669"/>
    <property type="project" value="TreeGrafter"/>
</dbReference>
<dbReference type="PANTHER" id="PTHR12668:SF4">
    <property type="entry name" value="TRANSMEMBRANE PROTEIN 14C-RELATED"/>
    <property type="match status" value="1"/>
</dbReference>
<gene>
    <name evidence="11" type="ORF">GSTENG00027663001</name>
</gene>
<sequence length="227" mass="24901">VMSADWVGFSYALLVSSGGVLGYVKAGSVTSLAAGLLFGLLAALGAYMASQNPPKMWLSLDCGDGTEISQFWQIHASRVHDSGQFASPALRRPERIYFQRYLGLGAASRRQRADPRRGSPSGGRRGMRGELVATRRQRPGAPRGLSEAPARGAPPWRHRYRRGAHPQRRRRRRGRKKRRQREGHREGPRPTLAAAPEDQRSEAEELGQTAGGGEGGREGGEESQQEH</sequence>
<name>Q4RWW6_TETNG</name>
<feature type="compositionally biased region" description="Basic and acidic residues" evidence="9">
    <location>
        <begin position="215"/>
        <end position="227"/>
    </location>
</feature>
<keyword evidence="6 10" id="KW-0472">Membrane</keyword>
<keyword evidence="3 10" id="KW-0812">Transmembrane</keyword>
<dbReference type="OrthoDB" id="5620at2759"/>
<evidence type="ECO:0000256" key="3">
    <source>
        <dbReference type="ARBA" id="ARBA00022692"/>
    </source>
</evidence>
<feature type="transmembrane region" description="Helical" evidence="10">
    <location>
        <begin position="31"/>
        <end position="49"/>
    </location>
</feature>
<accession>Q4RWW6</accession>
<evidence type="ECO:0000256" key="8">
    <source>
        <dbReference type="ARBA" id="ARBA00039421"/>
    </source>
</evidence>
<feature type="transmembrane region" description="Helical" evidence="10">
    <location>
        <begin position="6"/>
        <end position="24"/>
    </location>
</feature>
<feature type="non-terminal residue" evidence="11">
    <location>
        <position position="1"/>
    </location>
</feature>